<evidence type="ECO:0000256" key="7">
    <source>
        <dbReference type="RuleBase" id="RU361165"/>
    </source>
</evidence>
<dbReference type="Gene3D" id="3.30.200.20">
    <property type="entry name" value="Phosphorylase Kinase, domain 1"/>
    <property type="match status" value="1"/>
</dbReference>
<evidence type="ECO:0000313" key="10">
    <source>
        <dbReference type="Proteomes" id="UP000570595"/>
    </source>
</evidence>
<feature type="binding site" evidence="6">
    <location>
        <position position="107"/>
    </location>
    <ligand>
        <name>ATP</name>
        <dbReference type="ChEBI" id="CHEBI:30616"/>
    </ligand>
</feature>
<evidence type="ECO:0000259" key="8">
    <source>
        <dbReference type="PROSITE" id="PS50011"/>
    </source>
</evidence>
<dbReference type="InterPro" id="IPR017441">
    <property type="entry name" value="Protein_kinase_ATP_BS"/>
</dbReference>
<accession>A0A7J6M517</accession>
<sequence>MAVGSAAAPPPPHVVASRLKEEVGAPLLSSAGVRQKYDTVVSVVRKSACGRGGDEFDVNDDDEEGGVSAVTYRVDERYKLVELLGQGAYGIVMAADDGDTGKAVAIKVIENAFAHIAFTKRTLRELKILRHLHHENILGINSIMTHGGVEGFMHVFVVTDLFETDLGAILKTSQMLTMEQCVFFLYQVLRGVKYFHSAGVVHRDLKPRNLLVNFNCDLKICDFGLSKLILEDRDGFEKVPMTARSMCMPRKGGGGDSTALRRHAPVDMWSVGCIFAEILTKKPLLPGESNSHQLELTLELTGVPSEDTIRKIGNDKLLELIRETDEDWEEPINLMEIFLDSLVKLDEANADHYSYGSEEYPAEVDIIDKLLKFDPDDRLTVQQALQHRLLKNFHRDDDEPVRNLIPMGEFEFERRRIDQLCLRELIHREMLRYYPDQYRSYSASPGFMKDSEVAARYPLLEPGECFGVDRPALSLVLMEKPESADRIDNLAEEVIDMLSRADVSAGEADTDWTGETRKCLSLMAGNVAASEGEATTVRVAAAVQRKLEAHPRLKRAEDENSTEEEEGFCHDGFFSELPLSANLRVLNYLDPTEGEYHVFAAICRATCVATNMQLE</sequence>
<feature type="domain" description="Protein kinase" evidence="8">
    <location>
        <begin position="78"/>
        <end position="390"/>
    </location>
</feature>
<proteinExistence type="inferred from homology"/>
<keyword evidence="2 7" id="KW-0808">Transferase</keyword>
<gene>
    <name evidence="9" type="ORF">FOZ61_009441</name>
</gene>
<comment type="activity regulation">
    <text evidence="7">Activated by threonine and tyrosine phosphorylation.</text>
</comment>
<dbReference type="InterPro" id="IPR050117">
    <property type="entry name" value="MAPK"/>
</dbReference>
<dbReference type="InterPro" id="IPR011009">
    <property type="entry name" value="Kinase-like_dom_sf"/>
</dbReference>
<dbReference type="Pfam" id="PF00069">
    <property type="entry name" value="Pkinase"/>
    <property type="match status" value="1"/>
</dbReference>
<dbReference type="PANTHER" id="PTHR24055">
    <property type="entry name" value="MITOGEN-ACTIVATED PROTEIN KINASE"/>
    <property type="match status" value="1"/>
</dbReference>
<dbReference type="AlphaFoldDB" id="A0A7J6M517"/>
<dbReference type="GO" id="GO:0004707">
    <property type="term" value="F:MAP kinase activity"/>
    <property type="evidence" value="ECO:0007669"/>
    <property type="project" value="UniProtKB-EC"/>
</dbReference>
<keyword evidence="3 6" id="KW-0547">Nucleotide-binding</keyword>
<dbReference type="InterPro" id="IPR003527">
    <property type="entry name" value="MAP_kinase_CS"/>
</dbReference>
<dbReference type="InterPro" id="IPR000719">
    <property type="entry name" value="Prot_kinase_dom"/>
</dbReference>
<name>A0A7J6M517_PEROL</name>
<dbReference type="PROSITE" id="PS50011">
    <property type="entry name" value="PROTEIN_KINASE_DOM"/>
    <property type="match status" value="1"/>
</dbReference>
<evidence type="ECO:0000256" key="4">
    <source>
        <dbReference type="ARBA" id="ARBA00022777"/>
    </source>
</evidence>
<dbReference type="InterPro" id="IPR008271">
    <property type="entry name" value="Ser/Thr_kinase_AS"/>
</dbReference>
<dbReference type="Gene3D" id="1.10.510.10">
    <property type="entry name" value="Transferase(Phosphotransferase) domain 1"/>
    <property type="match status" value="1"/>
</dbReference>
<evidence type="ECO:0000256" key="2">
    <source>
        <dbReference type="ARBA" id="ARBA00022679"/>
    </source>
</evidence>
<evidence type="ECO:0000256" key="3">
    <source>
        <dbReference type="ARBA" id="ARBA00022741"/>
    </source>
</evidence>
<evidence type="ECO:0000313" key="9">
    <source>
        <dbReference type="EMBL" id="KAF4666642.1"/>
    </source>
</evidence>
<keyword evidence="7" id="KW-0460">Magnesium</keyword>
<comment type="caution">
    <text evidence="9">The sequence shown here is derived from an EMBL/GenBank/DDBJ whole genome shotgun (WGS) entry which is preliminary data.</text>
</comment>
<evidence type="ECO:0000256" key="5">
    <source>
        <dbReference type="ARBA" id="ARBA00022840"/>
    </source>
</evidence>
<keyword evidence="5 6" id="KW-0067">ATP-binding</keyword>
<reference evidence="9 10" key="1">
    <citation type="submission" date="2020-04" db="EMBL/GenBank/DDBJ databases">
        <title>Perkinsus olseni comparative genomics.</title>
        <authorList>
            <person name="Bogema D.R."/>
        </authorList>
    </citation>
    <scope>NUCLEOTIDE SEQUENCE [LARGE SCALE GENOMIC DNA]</scope>
    <source>
        <strain evidence="9">ATCC PRA-179</strain>
    </source>
</reference>
<dbReference type="PROSITE" id="PS00108">
    <property type="entry name" value="PROTEIN_KINASE_ST"/>
    <property type="match status" value="1"/>
</dbReference>
<dbReference type="EC" id="2.7.11.24" evidence="7"/>
<dbReference type="FunFam" id="1.10.510.10:FF:000624">
    <property type="entry name" value="Mitogen-activated protein kinase"/>
    <property type="match status" value="1"/>
</dbReference>
<dbReference type="PROSITE" id="PS00107">
    <property type="entry name" value="PROTEIN_KINASE_ATP"/>
    <property type="match status" value="1"/>
</dbReference>
<comment type="catalytic activity">
    <reaction evidence="7">
        <text>L-threonyl-[protein] + ATP = O-phospho-L-threonyl-[protein] + ADP + H(+)</text>
        <dbReference type="Rhea" id="RHEA:46608"/>
        <dbReference type="Rhea" id="RHEA-COMP:11060"/>
        <dbReference type="Rhea" id="RHEA-COMP:11605"/>
        <dbReference type="ChEBI" id="CHEBI:15378"/>
        <dbReference type="ChEBI" id="CHEBI:30013"/>
        <dbReference type="ChEBI" id="CHEBI:30616"/>
        <dbReference type="ChEBI" id="CHEBI:61977"/>
        <dbReference type="ChEBI" id="CHEBI:456216"/>
        <dbReference type="EC" id="2.7.11.24"/>
    </reaction>
</comment>
<comment type="similarity">
    <text evidence="7">Belongs to the protein kinase superfamily. Ser/Thr protein kinase family. MAP kinase subfamily.</text>
</comment>
<dbReference type="GO" id="GO:0005524">
    <property type="term" value="F:ATP binding"/>
    <property type="evidence" value="ECO:0007669"/>
    <property type="project" value="UniProtKB-UniRule"/>
</dbReference>
<evidence type="ECO:0000256" key="6">
    <source>
        <dbReference type="PROSITE-ProRule" id="PRU10141"/>
    </source>
</evidence>
<dbReference type="EMBL" id="JABAHT010000069">
    <property type="protein sequence ID" value="KAF4666642.1"/>
    <property type="molecule type" value="Genomic_DNA"/>
</dbReference>
<evidence type="ECO:0000256" key="1">
    <source>
        <dbReference type="ARBA" id="ARBA00022527"/>
    </source>
</evidence>
<dbReference type="SUPFAM" id="SSF56112">
    <property type="entry name" value="Protein kinase-like (PK-like)"/>
    <property type="match status" value="1"/>
</dbReference>
<dbReference type="FunFam" id="3.30.200.20:FF:000046">
    <property type="entry name" value="Mitogen-activated protein kinase"/>
    <property type="match status" value="1"/>
</dbReference>
<comment type="cofactor">
    <cofactor evidence="7">
        <name>Mg(2+)</name>
        <dbReference type="ChEBI" id="CHEBI:18420"/>
    </cofactor>
</comment>
<keyword evidence="1 7" id="KW-0723">Serine/threonine-protein kinase</keyword>
<organism evidence="9 10">
    <name type="scientific">Perkinsus olseni</name>
    <name type="common">Perkinsus atlanticus</name>
    <dbReference type="NCBI Taxonomy" id="32597"/>
    <lineage>
        <taxon>Eukaryota</taxon>
        <taxon>Sar</taxon>
        <taxon>Alveolata</taxon>
        <taxon>Perkinsozoa</taxon>
        <taxon>Perkinsea</taxon>
        <taxon>Perkinsida</taxon>
        <taxon>Perkinsidae</taxon>
        <taxon>Perkinsus</taxon>
    </lineage>
</organism>
<keyword evidence="4 7" id="KW-0418">Kinase</keyword>
<protein>
    <recommendedName>
        <fullName evidence="7">Mitogen-activated protein kinase</fullName>
        <ecNumber evidence="7">2.7.11.24</ecNumber>
    </recommendedName>
</protein>
<dbReference type="PROSITE" id="PS01351">
    <property type="entry name" value="MAPK"/>
    <property type="match status" value="1"/>
</dbReference>
<dbReference type="OrthoDB" id="647at2759"/>
<dbReference type="Proteomes" id="UP000570595">
    <property type="component" value="Unassembled WGS sequence"/>
</dbReference>
<dbReference type="SMART" id="SM00220">
    <property type="entry name" value="S_TKc"/>
    <property type="match status" value="1"/>
</dbReference>